<keyword evidence="3" id="KW-1185">Reference proteome</keyword>
<dbReference type="OrthoDB" id="9805406at2"/>
<evidence type="ECO:0000313" key="3">
    <source>
        <dbReference type="Proteomes" id="UP000192569"/>
    </source>
</evidence>
<sequence>MNMYVSLLNTDATLLWQNKLLKAGDALVDLSQVRSLRFMSPRKVLEEVNLNLSQVPVGLSFLGSGDYHHLTLLFLKKIPLPFTLIVLDWHLDLNTAPPGFVSCGSWLREALNLSQVEEVYVLGVQEEMLPGVSGHLRSAGEMVKFKIYPARTFPLAIRVVPQEVEGRMVYISLDKDVLAPPFAWTTWDQGELHPGPIFYLLRSLKNKARVIGVDVCGEYSPTSVVLGPYELAKVQANEIFNIALLKLFTGSKRLKTSAKVV</sequence>
<dbReference type="STRING" id="698762.SAMN00808754_3261"/>
<dbReference type="InterPro" id="IPR006035">
    <property type="entry name" value="Ureohydrolase"/>
</dbReference>
<proteinExistence type="inferred from homology"/>
<comment type="similarity">
    <text evidence="1">Belongs to the arginase family.</text>
</comment>
<reference evidence="2 3" key="1">
    <citation type="submission" date="2017-04" db="EMBL/GenBank/DDBJ databases">
        <authorList>
            <person name="Afonso C.L."/>
            <person name="Miller P.J."/>
            <person name="Scott M.A."/>
            <person name="Spackman E."/>
            <person name="Goraichik I."/>
            <person name="Dimitrov K.M."/>
            <person name="Suarez D.L."/>
            <person name="Swayne D.E."/>
        </authorList>
    </citation>
    <scope>NUCLEOTIDE SEQUENCE [LARGE SCALE GENOMIC DNA]</scope>
    <source>
        <strain evidence="2 3">ToBE</strain>
    </source>
</reference>
<dbReference type="PROSITE" id="PS51409">
    <property type="entry name" value="ARGINASE_2"/>
    <property type="match status" value="1"/>
</dbReference>
<dbReference type="GO" id="GO:0046872">
    <property type="term" value="F:metal ion binding"/>
    <property type="evidence" value="ECO:0007669"/>
    <property type="project" value="InterPro"/>
</dbReference>
<evidence type="ECO:0000256" key="1">
    <source>
        <dbReference type="PROSITE-ProRule" id="PRU00742"/>
    </source>
</evidence>
<dbReference type="SUPFAM" id="SSF52768">
    <property type="entry name" value="Arginase/deacetylase"/>
    <property type="match status" value="1"/>
</dbReference>
<name>A0A1W1W4S5_9FIRM</name>
<dbReference type="GO" id="GO:0016813">
    <property type="term" value="F:hydrolase activity, acting on carbon-nitrogen (but not peptide) bonds, in linear amidines"/>
    <property type="evidence" value="ECO:0007669"/>
    <property type="project" value="UniProtKB-ARBA"/>
</dbReference>
<dbReference type="Gene3D" id="3.40.800.10">
    <property type="entry name" value="Ureohydrolase domain"/>
    <property type="match status" value="1"/>
</dbReference>
<organism evidence="2 3">
    <name type="scientific">Thermanaeromonas toyohensis ToBE</name>
    <dbReference type="NCBI Taxonomy" id="698762"/>
    <lineage>
        <taxon>Bacteria</taxon>
        <taxon>Bacillati</taxon>
        <taxon>Bacillota</taxon>
        <taxon>Clostridia</taxon>
        <taxon>Neomoorellales</taxon>
        <taxon>Neomoorellaceae</taxon>
        <taxon>Thermanaeromonas</taxon>
    </lineage>
</organism>
<accession>A0A1W1W4S5</accession>
<evidence type="ECO:0000313" key="2">
    <source>
        <dbReference type="EMBL" id="SMC00074.1"/>
    </source>
</evidence>
<gene>
    <name evidence="2" type="ORF">SAMN00808754_3261</name>
</gene>
<protein>
    <submittedName>
        <fullName evidence="2">Arginase family protein</fullName>
    </submittedName>
</protein>
<dbReference type="Proteomes" id="UP000192569">
    <property type="component" value="Chromosome I"/>
</dbReference>
<dbReference type="AlphaFoldDB" id="A0A1W1W4S5"/>
<dbReference type="InterPro" id="IPR023696">
    <property type="entry name" value="Ureohydrolase_dom_sf"/>
</dbReference>
<dbReference type="Pfam" id="PF00491">
    <property type="entry name" value="Arginase"/>
    <property type="match status" value="1"/>
</dbReference>
<dbReference type="EMBL" id="LT838272">
    <property type="protein sequence ID" value="SMC00074.1"/>
    <property type="molecule type" value="Genomic_DNA"/>
</dbReference>